<feature type="compositionally biased region" description="Basic and acidic residues" evidence="1">
    <location>
        <begin position="226"/>
        <end position="246"/>
    </location>
</feature>
<sequence length="490" mass="55080">MKRMFIPSSEGERECFIQTTARCFRRTRLEDIKSFELGYRQLWLYAMRNYFLMPRVSEKNDELLAKPDRAKADKKILYEMAELAHRLGFESTEIQELLAQCPDRQIALAALLQARKPDRYEYHPHQLESLVTKVVECFSAAVEQDERPSILLADSSVEARARCGMPQLKTHKQDSPFLFLDNIHTVSLPVFDNITTFFVRRCVYLAFFGKLHDFQLLDGQGHIGDVDQDMHRDTPLPEGQEDRELPVEDLSLPGGIPDTSVSDPSPLGVTGTRSWSARPEGLPDIPQIQSSASTNHEPASNQGDRYATYSPSIYSSKISDDSGPPTVIGTEEQPHHTQLDLLAAAQIGLAKINDRSLVSPSIPPSSGEAIDIYFCSFEHGTWAQADIFRAVSASDTSRVERTAKKYIRKEFSLYDKDLQSLSPAQCFRAASEGNQTIYIISYDQNKALQRLGSVERHKKLSSAMSTVASYEGNGPLRPIIQDIVEESEEI</sequence>
<keyword evidence="3" id="KW-1185">Reference proteome</keyword>
<comment type="caution">
    <text evidence="2">The sequence shown here is derived from an EMBL/GenBank/DDBJ whole genome shotgun (WGS) entry which is preliminary data.</text>
</comment>
<accession>A0AAD6I913</accession>
<evidence type="ECO:0000256" key="1">
    <source>
        <dbReference type="SAM" id="MobiDB-lite"/>
    </source>
</evidence>
<evidence type="ECO:0000313" key="2">
    <source>
        <dbReference type="EMBL" id="KAJ6038152.1"/>
    </source>
</evidence>
<proteinExistence type="predicted"/>
<reference evidence="2" key="1">
    <citation type="journal article" date="2023" name="IMA Fungus">
        <title>Comparative genomic study of the Penicillium genus elucidates a diverse pangenome and 15 lateral gene transfer events.</title>
        <authorList>
            <person name="Petersen C."/>
            <person name="Sorensen T."/>
            <person name="Nielsen M.R."/>
            <person name="Sondergaard T.E."/>
            <person name="Sorensen J.L."/>
            <person name="Fitzpatrick D.A."/>
            <person name="Frisvad J.C."/>
            <person name="Nielsen K.L."/>
        </authorList>
    </citation>
    <scope>NUCLEOTIDE SEQUENCE</scope>
    <source>
        <strain evidence="2">IBT 15450</strain>
    </source>
</reference>
<dbReference type="InterPro" id="IPR022198">
    <property type="entry name" value="DUF3723"/>
</dbReference>
<protein>
    <submittedName>
        <fullName evidence="2">Uncharacterized protein</fullName>
    </submittedName>
</protein>
<reference evidence="2" key="2">
    <citation type="submission" date="2023-01" db="EMBL/GenBank/DDBJ databases">
        <authorList>
            <person name="Petersen C."/>
        </authorList>
    </citation>
    <scope>NUCLEOTIDE SEQUENCE</scope>
    <source>
        <strain evidence="2">IBT 15450</strain>
    </source>
</reference>
<evidence type="ECO:0000313" key="3">
    <source>
        <dbReference type="Proteomes" id="UP001219568"/>
    </source>
</evidence>
<feature type="region of interest" description="Disordered" evidence="1">
    <location>
        <begin position="226"/>
        <end position="308"/>
    </location>
</feature>
<dbReference type="EMBL" id="JAQJZL010000009">
    <property type="protein sequence ID" value="KAJ6038152.1"/>
    <property type="molecule type" value="Genomic_DNA"/>
</dbReference>
<dbReference type="AlphaFoldDB" id="A0AAD6I913"/>
<dbReference type="Proteomes" id="UP001219568">
    <property type="component" value="Unassembled WGS sequence"/>
</dbReference>
<feature type="compositionally biased region" description="Polar residues" evidence="1">
    <location>
        <begin position="287"/>
        <end position="308"/>
    </location>
</feature>
<dbReference type="Pfam" id="PF12520">
    <property type="entry name" value="DUF3723"/>
    <property type="match status" value="1"/>
</dbReference>
<gene>
    <name evidence="2" type="ORF">N7460_007923</name>
</gene>
<organism evidence="2 3">
    <name type="scientific">Penicillium canescens</name>
    <dbReference type="NCBI Taxonomy" id="5083"/>
    <lineage>
        <taxon>Eukaryota</taxon>
        <taxon>Fungi</taxon>
        <taxon>Dikarya</taxon>
        <taxon>Ascomycota</taxon>
        <taxon>Pezizomycotina</taxon>
        <taxon>Eurotiomycetes</taxon>
        <taxon>Eurotiomycetidae</taxon>
        <taxon>Eurotiales</taxon>
        <taxon>Aspergillaceae</taxon>
        <taxon>Penicillium</taxon>
    </lineage>
</organism>
<name>A0AAD6I913_PENCN</name>